<dbReference type="RefSeq" id="XP_020113079.1">
    <property type="nucleotide sequence ID" value="XM_020257490.1"/>
</dbReference>
<dbReference type="FunFam" id="1.25.40.10:FF:000690">
    <property type="entry name" value="Pentatricopeptide repeat-containing protein"/>
    <property type="match status" value="1"/>
</dbReference>
<name>A0A6P5GYZ1_ANACO</name>
<evidence type="ECO:0000313" key="5">
    <source>
        <dbReference type="Proteomes" id="UP000515123"/>
    </source>
</evidence>
<gene>
    <name evidence="6" type="primary">LOC109727381</name>
</gene>
<dbReference type="InterPro" id="IPR011990">
    <property type="entry name" value="TPR-like_helical_dom_sf"/>
</dbReference>
<evidence type="ECO:0000256" key="2">
    <source>
        <dbReference type="ARBA" id="ARBA00022737"/>
    </source>
</evidence>
<feature type="repeat" description="PPR" evidence="4">
    <location>
        <begin position="417"/>
        <end position="451"/>
    </location>
</feature>
<accession>A0A6P5GYZ1</accession>
<dbReference type="Pfam" id="PF01535">
    <property type="entry name" value="PPR"/>
    <property type="match status" value="5"/>
</dbReference>
<reference evidence="5" key="1">
    <citation type="journal article" date="2015" name="Nat. Genet.">
        <title>The pineapple genome and the evolution of CAM photosynthesis.</title>
        <authorList>
            <person name="Ming R."/>
            <person name="VanBuren R."/>
            <person name="Wai C.M."/>
            <person name="Tang H."/>
            <person name="Schatz M.C."/>
            <person name="Bowers J.E."/>
            <person name="Lyons E."/>
            <person name="Wang M.L."/>
            <person name="Chen J."/>
            <person name="Biggers E."/>
            <person name="Zhang J."/>
            <person name="Huang L."/>
            <person name="Zhang L."/>
            <person name="Miao W."/>
            <person name="Zhang J."/>
            <person name="Ye Z."/>
            <person name="Miao C."/>
            <person name="Lin Z."/>
            <person name="Wang H."/>
            <person name="Zhou H."/>
            <person name="Yim W.C."/>
            <person name="Priest H.D."/>
            <person name="Zheng C."/>
            <person name="Woodhouse M."/>
            <person name="Edger P.P."/>
            <person name="Guyot R."/>
            <person name="Guo H.B."/>
            <person name="Guo H."/>
            <person name="Zheng G."/>
            <person name="Singh R."/>
            <person name="Sharma A."/>
            <person name="Min X."/>
            <person name="Zheng Y."/>
            <person name="Lee H."/>
            <person name="Gurtowski J."/>
            <person name="Sedlazeck F.J."/>
            <person name="Harkess A."/>
            <person name="McKain M.R."/>
            <person name="Liao Z."/>
            <person name="Fang J."/>
            <person name="Liu J."/>
            <person name="Zhang X."/>
            <person name="Zhang Q."/>
            <person name="Hu W."/>
            <person name="Qin Y."/>
            <person name="Wang K."/>
            <person name="Chen L.Y."/>
            <person name="Shirley N."/>
            <person name="Lin Y.R."/>
            <person name="Liu L.Y."/>
            <person name="Hernandez A.G."/>
            <person name="Wright C.L."/>
            <person name="Bulone V."/>
            <person name="Tuskan G.A."/>
            <person name="Heath K."/>
            <person name="Zee F."/>
            <person name="Moore P.H."/>
            <person name="Sunkar R."/>
            <person name="Leebens-Mack J.H."/>
            <person name="Mockler T."/>
            <person name="Bennetzen J.L."/>
            <person name="Freeling M."/>
            <person name="Sankoff D."/>
            <person name="Paterson A.H."/>
            <person name="Zhu X."/>
            <person name="Yang X."/>
            <person name="Smith J.A."/>
            <person name="Cushman J.C."/>
            <person name="Paull R.E."/>
            <person name="Yu Q."/>
        </authorList>
    </citation>
    <scope>NUCLEOTIDE SEQUENCE [LARGE SCALE GENOMIC DNA]</scope>
    <source>
        <strain evidence="5">cv. F153</strain>
    </source>
</reference>
<dbReference type="PROSITE" id="PS51375">
    <property type="entry name" value="PPR"/>
    <property type="match status" value="4"/>
</dbReference>
<sequence>MVLLLARANYNSHSPPAADPALGLLPRCKNPRDFRPLHARLITTGLLCDPSVAARVVLRLCSSPHPPLRRLARRLFFSLLDPSDSSERSDPFLWNALINSSSSPVRALLTFSLMLSRATVAADAFSFSLALRACSRASSLAVGLQIHSLILKSVHSPNLYLQNALIALYSKCRLCGAARQVFDRIPVRDSVSWNSMIDGYIKNGDMDAAENLFDRLGDADRNSVTWNTMIGGYASSVDGIDAARALFDRTPVRDLVSWNLMIDGFVKCGRLADAECLFQQMPKRDVISWANMINGYMDAGIIGMARMLFDEMTGRDVIVWNVMICGYVNNGKFVEALHLFNEMRAECDVSPDNVTLAAALSAVSELGRLCDGIAIHDYIKRNHLSLERKLGVALIDMYSKCGRLDDALEVFEVAGRSIDHYNALIGGLAIHGYGEIALKLFSELRRCLLKPDDITFVGLLSACNHAGLVKEGLICFEIMRRGYGLEPKLQHYACVVDILGRAGHLEEAWRLIESMPIEPNDVVWRSLLSSCRTHGNFQIGQRIMEKLLGWSGFNSSSYVLLSNLYASVGMWRDVSEIRMAMKEKDVRKVPGCSWVEVDGIIHEFVVGDSSYSQAQQVYSV</sequence>
<dbReference type="Pfam" id="PF13041">
    <property type="entry name" value="PPR_2"/>
    <property type="match status" value="2"/>
</dbReference>
<keyword evidence="3" id="KW-0809">Transit peptide</keyword>
<feature type="repeat" description="PPR" evidence="4">
    <location>
        <begin position="189"/>
        <end position="223"/>
    </location>
</feature>
<dbReference type="InterPro" id="IPR046960">
    <property type="entry name" value="PPR_At4g14850-like_plant"/>
</dbReference>
<dbReference type="PANTHER" id="PTHR47926">
    <property type="entry name" value="PENTATRICOPEPTIDE REPEAT-CONTAINING PROTEIN"/>
    <property type="match status" value="1"/>
</dbReference>
<feature type="repeat" description="PPR" evidence="4">
    <location>
        <begin position="254"/>
        <end position="288"/>
    </location>
</feature>
<dbReference type="AlphaFoldDB" id="A0A6P5GYZ1"/>
<comment type="similarity">
    <text evidence="1">Belongs to the PPR family. PCMP-H subfamily.</text>
</comment>
<dbReference type="Pfam" id="PF20431">
    <property type="entry name" value="E_motif"/>
    <property type="match status" value="1"/>
</dbReference>
<dbReference type="Gene3D" id="1.25.40.10">
    <property type="entry name" value="Tetratricopeptide repeat domain"/>
    <property type="match status" value="4"/>
</dbReference>
<keyword evidence="5" id="KW-1185">Reference proteome</keyword>
<organism evidence="5 6">
    <name type="scientific">Ananas comosus</name>
    <name type="common">Pineapple</name>
    <name type="synonym">Ananas ananas</name>
    <dbReference type="NCBI Taxonomy" id="4615"/>
    <lineage>
        <taxon>Eukaryota</taxon>
        <taxon>Viridiplantae</taxon>
        <taxon>Streptophyta</taxon>
        <taxon>Embryophyta</taxon>
        <taxon>Tracheophyta</taxon>
        <taxon>Spermatophyta</taxon>
        <taxon>Magnoliopsida</taxon>
        <taxon>Liliopsida</taxon>
        <taxon>Poales</taxon>
        <taxon>Bromeliaceae</taxon>
        <taxon>Bromelioideae</taxon>
        <taxon>Ananas</taxon>
    </lineage>
</organism>
<evidence type="ECO:0000256" key="4">
    <source>
        <dbReference type="PROSITE-ProRule" id="PRU00708"/>
    </source>
</evidence>
<evidence type="ECO:0000313" key="6">
    <source>
        <dbReference type="RefSeq" id="XP_020113079.1"/>
    </source>
</evidence>
<protein>
    <submittedName>
        <fullName evidence="6">Pentatricopeptide repeat-containing protein At2g45350, chloroplastic</fullName>
    </submittedName>
</protein>
<keyword evidence="2" id="KW-0677">Repeat</keyword>
<feature type="repeat" description="PPR" evidence="4">
    <location>
        <begin position="316"/>
        <end position="346"/>
    </location>
</feature>
<dbReference type="GeneID" id="109727381"/>
<dbReference type="Proteomes" id="UP000515123">
    <property type="component" value="Linkage group 22"/>
</dbReference>
<reference evidence="6" key="2">
    <citation type="submission" date="2025-08" db="UniProtKB">
        <authorList>
            <consortium name="RefSeq"/>
        </authorList>
    </citation>
    <scope>IDENTIFICATION</scope>
    <source>
        <tissue evidence="6">Leaf</tissue>
    </source>
</reference>
<proteinExistence type="inferred from homology"/>
<dbReference type="InterPro" id="IPR046848">
    <property type="entry name" value="E_motif"/>
</dbReference>
<dbReference type="OrthoDB" id="772730at2759"/>
<dbReference type="InterPro" id="IPR002885">
    <property type="entry name" value="PPR_rpt"/>
</dbReference>
<dbReference type="NCBIfam" id="TIGR00756">
    <property type="entry name" value="PPR"/>
    <property type="match status" value="3"/>
</dbReference>
<dbReference type="GO" id="GO:0009451">
    <property type="term" value="P:RNA modification"/>
    <property type="evidence" value="ECO:0007669"/>
    <property type="project" value="InterPro"/>
</dbReference>
<dbReference type="PANTHER" id="PTHR47926:SF456">
    <property type="entry name" value="PENTATRICOPEPTIDE REPEAT-CONTAINING PROTEIN ELI1, CHLOROPLASTIC"/>
    <property type="match status" value="1"/>
</dbReference>
<evidence type="ECO:0000256" key="1">
    <source>
        <dbReference type="ARBA" id="ARBA00006643"/>
    </source>
</evidence>
<dbReference type="GO" id="GO:0003729">
    <property type="term" value="F:mRNA binding"/>
    <property type="evidence" value="ECO:0007669"/>
    <property type="project" value="UniProtKB-ARBA"/>
</dbReference>
<evidence type="ECO:0000256" key="3">
    <source>
        <dbReference type="ARBA" id="ARBA00022946"/>
    </source>
</evidence>